<dbReference type="AlphaFoldDB" id="A0A8R7PK26"/>
<evidence type="ECO:0000313" key="1">
    <source>
        <dbReference type="EnsemblPlants" id="TuG1812G0200005141.01.T02.cds435699"/>
    </source>
</evidence>
<keyword evidence="2" id="KW-1185">Reference proteome</keyword>
<protein>
    <submittedName>
        <fullName evidence="1">Uncharacterized protein</fullName>
    </submittedName>
</protein>
<proteinExistence type="predicted"/>
<dbReference type="Gramene" id="TuG1812G0200005141.01.T01">
    <property type="protein sequence ID" value="TuG1812G0200005141.01.T01.cds435702"/>
    <property type="gene ID" value="TuG1812G0200005141.01"/>
</dbReference>
<dbReference type="Gramene" id="TuG1812G0200005141.01.T02">
    <property type="protein sequence ID" value="TuG1812G0200005141.01.T02.cds435699"/>
    <property type="gene ID" value="TuG1812G0200005141.01"/>
</dbReference>
<dbReference type="Proteomes" id="UP000015106">
    <property type="component" value="Chromosome 2"/>
</dbReference>
<sequence>MTLVMDPRAVAKPPFCWHLLESSTKISRYPRRSASSVVNSIFLCCYELYVCRSEISRREHCVRHISLLSSLTKILLPLRLYVCRCLTN</sequence>
<reference evidence="1" key="3">
    <citation type="submission" date="2022-06" db="UniProtKB">
        <authorList>
            <consortium name="EnsemblPlants"/>
        </authorList>
    </citation>
    <scope>IDENTIFICATION</scope>
</reference>
<accession>A0A8R7PK26</accession>
<name>A0A8R7PK26_TRIUA</name>
<reference evidence="1" key="2">
    <citation type="submission" date="2018-03" db="EMBL/GenBank/DDBJ databases">
        <title>The Triticum urartu genome reveals the dynamic nature of wheat genome evolution.</title>
        <authorList>
            <person name="Ling H."/>
            <person name="Ma B."/>
            <person name="Shi X."/>
            <person name="Liu H."/>
            <person name="Dong L."/>
            <person name="Sun H."/>
            <person name="Cao Y."/>
            <person name="Gao Q."/>
            <person name="Zheng S."/>
            <person name="Li Y."/>
            <person name="Yu Y."/>
            <person name="Du H."/>
            <person name="Qi M."/>
            <person name="Li Y."/>
            <person name="Yu H."/>
            <person name="Cui Y."/>
            <person name="Wang N."/>
            <person name="Chen C."/>
            <person name="Wu H."/>
            <person name="Zhao Y."/>
            <person name="Zhang J."/>
            <person name="Li Y."/>
            <person name="Zhou W."/>
            <person name="Zhang B."/>
            <person name="Hu W."/>
            <person name="Eijk M."/>
            <person name="Tang J."/>
            <person name="Witsenboer H."/>
            <person name="Zhao S."/>
            <person name="Li Z."/>
            <person name="Zhang A."/>
            <person name="Wang D."/>
            <person name="Liang C."/>
        </authorList>
    </citation>
    <scope>NUCLEOTIDE SEQUENCE [LARGE SCALE GENOMIC DNA]</scope>
    <source>
        <strain evidence="1">cv. G1812</strain>
    </source>
</reference>
<dbReference type="EnsemblPlants" id="TuG1812G0200005141.01.T01">
    <property type="protein sequence ID" value="TuG1812G0200005141.01.T01.cds435702"/>
    <property type="gene ID" value="TuG1812G0200005141.01"/>
</dbReference>
<evidence type="ECO:0000313" key="2">
    <source>
        <dbReference type="Proteomes" id="UP000015106"/>
    </source>
</evidence>
<organism evidence="1 2">
    <name type="scientific">Triticum urartu</name>
    <name type="common">Red wild einkorn</name>
    <name type="synonym">Crithodium urartu</name>
    <dbReference type="NCBI Taxonomy" id="4572"/>
    <lineage>
        <taxon>Eukaryota</taxon>
        <taxon>Viridiplantae</taxon>
        <taxon>Streptophyta</taxon>
        <taxon>Embryophyta</taxon>
        <taxon>Tracheophyta</taxon>
        <taxon>Spermatophyta</taxon>
        <taxon>Magnoliopsida</taxon>
        <taxon>Liliopsida</taxon>
        <taxon>Poales</taxon>
        <taxon>Poaceae</taxon>
        <taxon>BOP clade</taxon>
        <taxon>Pooideae</taxon>
        <taxon>Triticodae</taxon>
        <taxon>Triticeae</taxon>
        <taxon>Triticinae</taxon>
        <taxon>Triticum</taxon>
    </lineage>
</organism>
<dbReference type="EnsemblPlants" id="TuG1812G0200005141.01.T02">
    <property type="protein sequence ID" value="TuG1812G0200005141.01.T02.cds435699"/>
    <property type="gene ID" value="TuG1812G0200005141.01"/>
</dbReference>
<reference evidence="2" key="1">
    <citation type="journal article" date="2013" name="Nature">
        <title>Draft genome of the wheat A-genome progenitor Triticum urartu.</title>
        <authorList>
            <person name="Ling H.Q."/>
            <person name="Zhao S."/>
            <person name="Liu D."/>
            <person name="Wang J."/>
            <person name="Sun H."/>
            <person name="Zhang C."/>
            <person name="Fan H."/>
            <person name="Li D."/>
            <person name="Dong L."/>
            <person name="Tao Y."/>
            <person name="Gao C."/>
            <person name="Wu H."/>
            <person name="Li Y."/>
            <person name="Cui Y."/>
            <person name="Guo X."/>
            <person name="Zheng S."/>
            <person name="Wang B."/>
            <person name="Yu K."/>
            <person name="Liang Q."/>
            <person name="Yang W."/>
            <person name="Lou X."/>
            <person name="Chen J."/>
            <person name="Feng M."/>
            <person name="Jian J."/>
            <person name="Zhang X."/>
            <person name="Luo G."/>
            <person name="Jiang Y."/>
            <person name="Liu J."/>
            <person name="Wang Z."/>
            <person name="Sha Y."/>
            <person name="Zhang B."/>
            <person name="Wu H."/>
            <person name="Tang D."/>
            <person name="Shen Q."/>
            <person name="Xue P."/>
            <person name="Zou S."/>
            <person name="Wang X."/>
            <person name="Liu X."/>
            <person name="Wang F."/>
            <person name="Yang Y."/>
            <person name="An X."/>
            <person name="Dong Z."/>
            <person name="Zhang K."/>
            <person name="Zhang X."/>
            <person name="Luo M.C."/>
            <person name="Dvorak J."/>
            <person name="Tong Y."/>
            <person name="Wang J."/>
            <person name="Yang H."/>
            <person name="Li Z."/>
            <person name="Wang D."/>
            <person name="Zhang A."/>
            <person name="Wang J."/>
        </authorList>
    </citation>
    <scope>NUCLEOTIDE SEQUENCE</scope>
    <source>
        <strain evidence="2">cv. G1812</strain>
    </source>
</reference>